<keyword evidence="5" id="KW-0809">Transit peptide</keyword>
<keyword evidence="4" id="KW-0274">FAD</keyword>
<reference evidence="9 10" key="1">
    <citation type="submission" date="2019-02" db="EMBL/GenBank/DDBJ databases">
        <title>Emended description of the genus Rhodopseudomonas and description of Rhodopseudomonas albus sp. nov., a non-phototrophic, heavy-metal-tolerant bacterium isolated from garden soil.</title>
        <authorList>
            <person name="Bao Z."/>
            <person name="Cao W.W."/>
            <person name="Sato Y."/>
            <person name="Nishizawa T."/>
            <person name="Zhao J."/>
            <person name="Guo Y."/>
            <person name="Ohta H."/>
        </authorList>
    </citation>
    <scope>NUCLEOTIDE SEQUENCE [LARGE SCALE GENOMIC DNA]</scope>
    <source>
        <strain evidence="9 10">SK50-23</strain>
    </source>
</reference>
<evidence type="ECO:0000256" key="6">
    <source>
        <dbReference type="ARBA" id="ARBA00023002"/>
    </source>
</evidence>
<dbReference type="InterPro" id="IPR016166">
    <property type="entry name" value="FAD-bd_PCMH"/>
</dbReference>
<dbReference type="InterPro" id="IPR036318">
    <property type="entry name" value="FAD-bd_PCMH-like_sf"/>
</dbReference>
<dbReference type="PANTHER" id="PTHR11748">
    <property type="entry name" value="D-LACTATE DEHYDROGENASE"/>
    <property type="match status" value="1"/>
</dbReference>
<evidence type="ECO:0000313" key="10">
    <source>
        <dbReference type="Proteomes" id="UP000682843"/>
    </source>
</evidence>
<protein>
    <recommendedName>
        <fullName evidence="7">D-lactate dehydrogenase (cytochrome)</fullName>
        <ecNumber evidence="7">1.1.2.4</ecNumber>
    </recommendedName>
</protein>
<dbReference type="SUPFAM" id="SSF55103">
    <property type="entry name" value="FAD-linked oxidases, C-terminal domain"/>
    <property type="match status" value="1"/>
</dbReference>
<gene>
    <name evidence="9" type="ORF">RPMA_09290</name>
</gene>
<feature type="domain" description="FAD-binding PCMH-type" evidence="8">
    <location>
        <begin position="95"/>
        <end position="272"/>
    </location>
</feature>
<dbReference type="PANTHER" id="PTHR11748:SF111">
    <property type="entry name" value="D-LACTATE DEHYDROGENASE, MITOCHONDRIAL-RELATED"/>
    <property type="match status" value="1"/>
</dbReference>
<evidence type="ECO:0000256" key="1">
    <source>
        <dbReference type="ARBA" id="ARBA00001974"/>
    </source>
</evidence>
<evidence type="ECO:0000256" key="7">
    <source>
        <dbReference type="ARBA" id="ARBA00038897"/>
    </source>
</evidence>
<dbReference type="Gene3D" id="3.30.465.10">
    <property type="match status" value="1"/>
</dbReference>
<dbReference type="PROSITE" id="PS51387">
    <property type="entry name" value="FAD_PCMH"/>
    <property type="match status" value="1"/>
</dbReference>
<sequence>MIEDLNSAGRRRLSLISVIPIPFPHHVSLDRLYKLCDGRTPLKGTTVGHIESNLTRPEPKALAAALEALAARFGNKLVTSQAVREQHGHTTTWLTNQPPDGVVFAQETADIQDVVRICAANKVPVIAFGTGTSLEGQVNAPAGGICIDMRDMNKILAVHPEDLDCVIQPGVTRKALNEHLRDQGLFFPIDPGADASLGGMASTRASGTNAVRYGTMRENVLALKVVRADGEIISTGTRAKKSSAGYDLTHMFVGAEGTLGIISELTIKLRGIPDTIAAASCSFDSVQGACQATILAIQTGIPVARIELLNEAQVRACNIYSKLTLPETPLLLLEFHGSEADVAEQSKNFREIALECGGGDFSWTTKPEDRTKLWQARHDAYWSVKSLRPGSEVAATDVCVPISKLAECVGETEDDLKRFNLLSPIVGHVGDGNFHCSLVCDRNDPAEIARAEEFMHRLVKRAQAMGGTCTGEHGIGQGKQKYMKDELGLEALDAMRAIKRAFDPDNILNPGKILPPA</sequence>
<organism evidence="9 10">
    <name type="scientific">Tardiphaga alba</name>
    <dbReference type="NCBI Taxonomy" id="340268"/>
    <lineage>
        <taxon>Bacteria</taxon>
        <taxon>Pseudomonadati</taxon>
        <taxon>Pseudomonadota</taxon>
        <taxon>Alphaproteobacteria</taxon>
        <taxon>Hyphomicrobiales</taxon>
        <taxon>Nitrobacteraceae</taxon>
        <taxon>Tardiphaga</taxon>
    </lineage>
</organism>
<dbReference type="Pfam" id="PF02913">
    <property type="entry name" value="FAD-oxidase_C"/>
    <property type="match status" value="1"/>
</dbReference>
<dbReference type="InterPro" id="IPR016171">
    <property type="entry name" value="Vanillyl_alc_oxidase_C-sub2"/>
</dbReference>
<keyword evidence="10" id="KW-1185">Reference proteome</keyword>
<evidence type="ECO:0000313" key="9">
    <source>
        <dbReference type="EMBL" id="QUS39001.1"/>
    </source>
</evidence>
<evidence type="ECO:0000256" key="5">
    <source>
        <dbReference type="ARBA" id="ARBA00022946"/>
    </source>
</evidence>
<evidence type="ECO:0000256" key="2">
    <source>
        <dbReference type="ARBA" id="ARBA00008000"/>
    </source>
</evidence>
<keyword evidence="6" id="KW-0560">Oxidoreductase</keyword>
<dbReference type="EC" id="1.1.2.4" evidence="7"/>
<dbReference type="InterPro" id="IPR004113">
    <property type="entry name" value="FAD-bd_oxidored_4_C"/>
</dbReference>
<proteinExistence type="inferred from homology"/>
<dbReference type="Gene3D" id="1.10.45.10">
    <property type="entry name" value="Vanillyl-alcohol Oxidase, Chain A, domain 4"/>
    <property type="match status" value="1"/>
</dbReference>
<dbReference type="InterPro" id="IPR016169">
    <property type="entry name" value="FAD-bd_PCMH_sub2"/>
</dbReference>
<dbReference type="SUPFAM" id="SSF56176">
    <property type="entry name" value="FAD-binding/transporter-associated domain-like"/>
    <property type="match status" value="1"/>
</dbReference>
<comment type="cofactor">
    <cofactor evidence="1">
        <name>FAD</name>
        <dbReference type="ChEBI" id="CHEBI:57692"/>
    </cofactor>
</comment>
<evidence type="ECO:0000256" key="3">
    <source>
        <dbReference type="ARBA" id="ARBA00022630"/>
    </source>
</evidence>
<dbReference type="EMBL" id="CP036498">
    <property type="protein sequence ID" value="QUS39001.1"/>
    <property type="molecule type" value="Genomic_DNA"/>
</dbReference>
<comment type="similarity">
    <text evidence="2">Belongs to the FAD-binding oxidoreductase/transferase type 4 family.</text>
</comment>
<dbReference type="Gene3D" id="3.30.70.2740">
    <property type="match status" value="1"/>
</dbReference>
<accession>A0ABX8A5K3</accession>
<evidence type="ECO:0000256" key="4">
    <source>
        <dbReference type="ARBA" id="ARBA00022827"/>
    </source>
</evidence>
<name>A0ABX8A5K3_9BRAD</name>
<dbReference type="InterPro" id="IPR016164">
    <property type="entry name" value="FAD-linked_Oxase-like_C"/>
</dbReference>
<evidence type="ECO:0000259" key="8">
    <source>
        <dbReference type="PROSITE" id="PS51387"/>
    </source>
</evidence>
<dbReference type="Pfam" id="PF01565">
    <property type="entry name" value="FAD_binding_4"/>
    <property type="match status" value="1"/>
</dbReference>
<dbReference type="Proteomes" id="UP000682843">
    <property type="component" value="Chromosome"/>
</dbReference>
<dbReference type="InterPro" id="IPR006094">
    <property type="entry name" value="Oxid_FAD_bind_N"/>
</dbReference>
<keyword evidence="3" id="KW-0285">Flavoprotein</keyword>